<feature type="compositionally biased region" description="Basic and acidic residues" evidence="1">
    <location>
        <begin position="32"/>
        <end position="46"/>
    </location>
</feature>
<proteinExistence type="predicted"/>
<gene>
    <name evidence="2" type="ORF">I79_006808</name>
</gene>
<protein>
    <submittedName>
        <fullName evidence="2">Uncharacterized protein</fullName>
    </submittedName>
</protein>
<name>G3H8U8_CRIGR</name>
<sequence length="82" mass="8854">MDPSLSWPPESSHPPKLAAAVSPVFAKNWKEEREAQGVDREGRESAGLKALGSRLGSGGRTETWLPGLPPPWVPTAGRARPW</sequence>
<dbReference type="AlphaFoldDB" id="G3H8U8"/>
<evidence type="ECO:0000313" key="3">
    <source>
        <dbReference type="Proteomes" id="UP000001075"/>
    </source>
</evidence>
<dbReference type="InParanoid" id="G3H8U8"/>
<accession>G3H8U8</accession>
<evidence type="ECO:0000313" key="2">
    <source>
        <dbReference type="EMBL" id="EGV97678.1"/>
    </source>
</evidence>
<evidence type="ECO:0000256" key="1">
    <source>
        <dbReference type="SAM" id="MobiDB-lite"/>
    </source>
</evidence>
<organism evidence="2 3">
    <name type="scientific">Cricetulus griseus</name>
    <name type="common">Chinese hamster</name>
    <name type="synonym">Cricetulus barabensis griseus</name>
    <dbReference type="NCBI Taxonomy" id="10029"/>
    <lineage>
        <taxon>Eukaryota</taxon>
        <taxon>Metazoa</taxon>
        <taxon>Chordata</taxon>
        <taxon>Craniata</taxon>
        <taxon>Vertebrata</taxon>
        <taxon>Euteleostomi</taxon>
        <taxon>Mammalia</taxon>
        <taxon>Eutheria</taxon>
        <taxon>Euarchontoglires</taxon>
        <taxon>Glires</taxon>
        <taxon>Rodentia</taxon>
        <taxon>Myomorpha</taxon>
        <taxon>Muroidea</taxon>
        <taxon>Cricetidae</taxon>
        <taxon>Cricetinae</taxon>
        <taxon>Cricetulus</taxon>
    </lineage>
</organism>
<feature type="region of interest" description="Disordered" evidence="1">
    <location>
        <begin position="32"/>
        <end position="82"/>
    </location>
</feature>
<dbReference type="EMBL" id="JH000219">
    <property type="protein sequence ID" value="EGV97678.1"/>
    <property type="molecule type" value="Genomic_DNA"/>
</dbReference>
<dbReference type="Proteomes" id="UP000001075">
    <property type="component" value="Unassembled WGS sequence"/>
</dbReference>
<reference evidence="3" key="1">
    <citation type="journal article" date="2011" name="Nat. Biotechnol.">
        <title>The genomic sequence of the Chinese hamster ovary (CHO)-K1 cell line.</title>
        <authorList>
            <person name="Xu X."/>
            <person name="Nagarajan H."/>
            <person name="Lewis N.E."/>
            <person name="Pan S."/>
            <person name="Cai Z."/>
            <person name="Liu X."/>
            <person name="Chen W."/>
            <person name="Xie M."/>
            <person name="Wang W."/>
            <person name="Hammond S."/>
            <person name="Andersen M.R."/>
            <person name="Neff N."/>
            <person name="Passarelli B."/>
            <person name="Koh W."/>
            <person name="Fan H.C."/>
            <person name="Wang J."/>
            <person name="Gui Y."/>
            <person name="Lee K.H."/>
            <person name="Betenbaugh M.J."/>
            <person name="Quake S.R."/>
            <person name="Famili I."/>
            <person name="Palsson B.O."/>
            <person name="Wang J."/>
        </authorList>
    </citation>
    <scope>NUCLEOTIDE SEQUENCE [LARGE SCALE GENOMIC DNA]</scope>
    <source>
        <strain evidence="3">CHO K1 cell line</strain>
    </source>
</reference>